<dbReference type="GO" id="GO:0043190">
    <property type="term" value="C:ATP-binding cassette (ABC) transporter complex"/>
    <property type="evidence" value="ECO:0007669"/>
    <property type="project" value="InterPro"/>
</dbReference>
<evidence type="ECO:0000256" key="5">
    <source>
        <dbReference type="ARBA" id="ARBA00022692"/>
    </source>
</evidence>
<dbReference type="CDD" id="cd06261">
    <property type="entry name" value="TM_PBP2"/>
    <property type="match status" value="1"/>
</dbReference>
<dbReference type="OrthoDB" id="9814550at2"/>
<comment type="subcellular location">
    <subcellularLocation>
        <location evidence="1">Cell inner membrane</location>
        <topology evidence="1">Multi-pass membrane protein</topology>
    </subcellularLocation>
    <subcellularLocation>
        <location evidence="8">Cell membrane</location>
        <topology evidence="8">Multi-pass membrane protein</topology>
    </subcellularLocation>
</comment>
<dbReference type="GO" id="GO:0006865">
    <property type="term" value="P:amino acid transport"/>
    <property type="evidence" value="ECO:0007669"/>
    <property type="project" value="TreeGrafter"/>
</dbReference>
<dbReference type="PANTHER" id="PTHR30614:SF35">
    <property type="entry name" value="ABC TRANSPORTER PERMEASE PROTEIN"/>
    <property type="match status" value="1"/>
</dbReference>
<dbReference type="InterPro" id="IPR000515">
    <property type="entry name" value="MetI-like"/>
</dbReference>
<feature type="transmembrane region" description="Helical" evidence="8">
    <location>
        <begin position="190"/>
        <end position="217"/>
    </location>
</feature>
<keyword evidence="11" id="KW-1185">Reference proteome</keyword>
<accession>A0A521FJM6</accession>
<dbReference type="SUPFAM" id="SSF161098">
    <property type="entry name" value="MetI-like"/>
    <property type="match status" value="1"/>
</dbReference>
<keyword evidence="7 8" id="KW-0472">Membrane</keyword>
<dbReference type="InterPro" id="IPR035906">
    <property type="entry name" value="MetI-like_sf"/>
</dbReference>
<evidence type="ECO:0000313" key="11">
    <source>
        <dbReference type="Proteomes" id="UP000319014"/>
    </source>
</evidence>
<keyword evidence="4" id="KW-1003">Cell membrane</keyword>
<dbReference type="PROSITE" id="PS50928">
    <property type="entry name" value="ABC_TM1"/>
    <property type="match status" value="1"/>
</dbReference>
<feature type="transmembrane region" description="Helical" evidence="8">
    <location>
        <begin position="146"/>
        <end position="170"/>
    </location>
</feature>
<feature type="transmembrane region" description="Helical" evidence="8">
    <location>
        <begin position="57"/>
        <end position="80"/>
    </location>
</feature>
<dbReference type="RefSeq" id="WP_142664653.1">
    <property type="nucleotide sequence ID" value="NZ_FXTK01000024.1"/>
</dbReference>
<dbReference type="Gene3D" id="1.10.3720.10">
    <property type="entry name" value="MetI-like"/>
    <property type="match status" value="1"/>
</dbReference>
<dbReference type="PANTHER" id="PTHR30614">
    <property type="entry name" value="MEMBRANE COMPONENT OF AMINO ACID ABC TRANSPORTER"/>
    <property type="match status" value="1"/>
</dbReference>
<evidence type="ECO:0000256" key="4">
    <source>
        <dbReference type="ARBA" id="ARBA00022475"/>
    </source>
</evidence>
<evidence type="ECO:0000256" key="8">
    <source>
        <dbReference type="RuleBase" id="RU363032"/>
    </source>
</evidence>
<evidence type="ECO:0000256" key="7">
    <source>
        <dbReference type="ARBA" id="ARBA00023136"/>
    </source>
</evidence>
<dbReference type="EMBL" id="FXTK01000024">
    <property type="protein sequence ID" value="SMO96355.1"/>
    <property type="molecule type" value="Genomic_DNA"/>
</dbReference>
<feature type="transmembrane region" description="Helical" evidence="8">
    <location>
        <begin position="20"/>
        <end position="45"/>
    </location>
</feature>
<comment type="similarity">
    <text evidence="2">Belongs to the binding-protein-dependent transport system permease family. HisMQ subfamily.</text>
</comment>
<name>A0A521FJM6_9RHOB</name>
<dbReference type="InterPro" id="IPR010065">
    <property type="entry name" value="AA_ABC_transptr_permease_3TM"/>
</dbReference>
<dbReference type="GO" id="GO:0022857">
    <property type="term" value="F:transmembrane transporter activity"/>
    <property type="evidence" value="ECO:0007669"/>
    <property type="project" value="InterPro"/>
</dbReference>
<evidence type="ECO:0000256" key="6">
    <source>
        <dbReference type="ARBA" id="ARBA00022989"/>
    </source>
</evidence>
<reference evidence="10 11" key="1">
    <citation type="submission" date="2017-05" db="EMBL/GenBank/DDBJ databases">
        <authorList>
            <person name="Varghese N."/>
            <person name="Submissions S."/>
        </authorList>
    </citation>
    <scope>NUCLEOTIDE SEQUENCE [LARGE SCALE GENOMIC DNA]</scope>
    <source>
        <strain evidence="10 11">DSM 100094</strain>
    </source>
</reference>
<keyword evidence="5 8" id="KW-0812">Transmembrane</keyword>
<gene>
    <name evidence="10" type="ORF">SAMN06265221_12430</name>
</gene>
<dbReference type="Proteomes" id="UP000319014">
    <property type="component" value="Unassembled WGS sequence"/>
</dbReference>
<keyword evidence="3 8" id="KW-0813">Transport</keyword>
<dbReference type="NCBIfam" id="TIGR01726">
    <property type="entry name" value="HEQRo_perm_3TM"/>
    <property type="match status" value="1"/>
</dbReference>
<dbReference type="InterPro" id="IPR043429">
    <property type="entry name" value="ArtM/GltK/GlnP/TcyL/YhdX-like"/>
</dbReference>
<sequence length="222" mass="24617">MNYTFDFTPIFQAWGLLAQGAWATVYISAISMALGLVFGIVLTALRMAPLAPLRAFAIGYIELVRNTPFLVQVFFIYFGMPELGLRLNAMEAAILTMTLNCSAYIAEIVRSGVESIRPGQIEAGKALGLSTPDVYRFIVFRPAIRAVYPSLCSQFVLMMLNTSLVASISAQELTYAAQMIDNRTFRSFEVYFVLGAIYLVLSQLFSVGLSMIGRVYFSYPTK</sequence>
<evidence type="ECO:0000256" key="1">
    <source>
        <dbReference type="ARBA" id="ARBA00004429"/>
    </source>
</evidence>
<evidence type="ECO:0000313" key="10">
    <source>
        <dbReference type="EMBL" id="SMO96355.1"/>
    </source>
</evidence>
<proteinExistence type="inferred from homology"/>
<dbReference type="Pfam" id="PF00528">
    <property type="entry name" value="BPD_transp_1"/>
    <property type="match status" value="1"/>
</dbReference>
<feature type="domain" description="ABC transmembrane type-1" evidence="9">
    <location>
        <begin position="21"/>
        <end position="209"/>
    </location>
</feature>
<evidence type="ECO:0000259" key="9">
    <source>
        <dbReference type="PROSITE" id="PS50928"/>
    </source>
</evidence>
<evidence type="ECO:0000256" key="3">
    <source>
        <dbReference type="ARBA" id="ARBA00022448"/>
    </source>
</evidence>
<dbReference type="AlphaFoldDB" id="A0A521FJM6"/>
<evidence type="ECO:0000256" key="2">
    <source>
        <dbReference type="ARBA" id="ARBA00010072"/>
    </source>
</evidence>
<protein>
    <submittedName>
        <fullName evidence="10">Amino acid ABC transporter membrane protein 1, PAAT family</fullName>
    </submittedName>
</protein>
<organism evidence="10 11">
    <name type="scientific">Paracoccus laeviglucosivorans</name>
    <dbReference type="NCBI Taxonomy" id="1197861"/>
    <lineage>
        <taxon>Bacteria</taxon>
        <taxon>Pseudomonadati</taxon>
        <taxon>Pseudomonadota</taxon>
        <taxon>Alphaproteobacteria</taxon>
        <taxon>Rhodobacterales</taxon>
        <taxon>Paracoccaceae</taxon>
        <taxon>Paracoccus</taxon>
    </lineage>
</organism>
<keyword evidence="6 8" id="KW-1133">Transmembrane helix</keyword>